<dbReference type="EMBL" id="JAINDJ010000008">
    <property type="protein sequence ID" value="KAG9439418.1"/>
    <property type="molecule type" value="Genomic_DNA"/>
</dbReference>
<comment type="caution">
    <text evidence="2">The sequence shown here is derived from an EMBL/GenBank/DDBJ whole genome shotgun (WGS) entry which is preliminary data.</text>
</comment>
<feature type="region of interest" description="Disordered" evidence="1">
    <location>
        <begin position="1"/>
        <end position="29"/>
    </location>
</feature>
<feature type="compositionally biased region" description="Polar residues" evidence="1">
    <location>
        <begin position="296"/>
        <end position="305"/>
    </location>
</feature>
<feature type="region of interest" description="Disordered" evidence="1">
    <location>
        <begin position="270"/>
        <end position="345"/>
    </location>
</feature>
<feature type="region of interest" description="Disordered" evidence="1">
    <location>
        <begin position="484"/>
        <end position="536"/>
    </location>
</feature>
<sequence>MEKKGEKLTFGNQENESAENVSNGEETQTSCNPVKNNCMSVSHPNDNIACSQQYPLVLHWPYTPQPTSEQSVTKTLNTETPNCRQRTVSNQPQNLQNPINPHFSHGQLQHAQQTVSFWLHQRPTIQTAAGSLGLHSNGASSGYESTPSFCYQGGLPYPVGFPGAWSPSPLWGQTQQPQPPFTLHYPAFPGGSVYFAPSQATFDPASGRPLGIIRPPVKLSQKHQQMWETQSAENVYLRNAVSRMEAEMATYRGRLAKLEAEVACLKAQRDSTLEGSGGAGIVQPPKRGRPKRPIASVNTLPSQEDSQPRPRGRKHLSSKVEAQNLLDKQGNGTKDEKAVNQSANGFGSDVNNCKFTVSEDTQNQKFATYPNQELQTPVIQAGVACLGSSSGMEGGIHQGESQNRKTAFSTFSTFSTSSQLPLKSSEARASPFNGSSEGWQSNVMQADCSRNVLDMRTYSMYENNNIMAQRCKLYQGWSLVNDSASEEPDEVVGSENDEEEEMVENANSPEPDGASQPNSDTPLVSVKDFPHQLSRW</sequence>
<feature type="compositionally biased region" description="Polar residues" evidence="1">
    <location>
        <begin position="10"/>
        <end position="29"/>
    </location>
</feature>
<name>A0AAV7DS87_ARIFI</name>
<evidence type="ECO:0000313" key="3">
    <source>
        <dbReference type="Proteomes" id="UP000825729"/>
    </source>
</evidence>
<reference evidence="2 3" key="1">
    <citation type="submission" date="2021-07" db="EMBL/GenBank/DDBJ databases">
        <title>The Aristolochia fimbriata genome: insights into angiosperm evolution, floral development and chemical biosynthesis.</title>
        <authorList>
            <person name="Jiao Y."/>
        </authorList>
    </citation>
    <scope>NUCLEOTIDE SEQUENCE [LARGE SCALE GENOMIC DNA]</scope>
    <source>
        <strain evidence="2">IBCAS-2021</strain>
        <tissue evidence="2">Leaf</tissue>
    </source>
</reference>
<protein>
    <submittedName>
        <fullName evidence="2">Uncharacterized protein</fullName>
    </submittedName>
</protein>
<keyword evidence="3" id="KW-1185">Reference proteome</keyword>
<proteinExistence type="predicted"/>
<evidence type="ECO:0000256" key="1">
    <source>
        <dbReference type="SAM" id="MobiDB-lite"/>
    </source>
</evidence>
<accession>A0AAV7DS87</accession>
<feature type="compositionally biased region" description="Acidic residues" evidence="1">
    <location>
        <begin position="484"/>
        <end position="503"/>
    </location>
</feature>
<dbReference type="AlphaFoldDB" id="A0AAV7DS87"/>
<organism evidence="2 3">
    <name type="scientific">Aristolochia fimbriata</name>
    <name type="common">White veined hardy Dutchman's pipe vine</name>
    <dbReference type="NCBI Taxonomy" id="158543"/>
    <lineage>
        <taxon>Eukaryota</taxon>
        <taxon>Viridiplantae</taxon>
        <taxon>Streptophyta</taxon>
        <taxon>Embryophyta</taxon>
        <taxon>Tracheophyta</taxon>
        <taxon>Spermatophyta</taxon>
        <taxon>Magnoliopsida</taxon>
        <taxon>Magnoliidae</taxon>
        <taxon>Piperales</taxon>
        <taxon>Aristolochiaceae</taxon>
        <taxon>Aristolochia</taxon>
    </lineage>
</organism>
<dbReference type="Proteomes" id="UP000825729">
    <property type="component" value="Unassembled WGS sequence"/>
</dbReference>
<evidence type="ECO:0000313" key="2">
    <source>
        <dbReference type="EMBL" id="KAG9439418.1"/>
    </source>
</evidence>
<gene>
    <name evidence="2" type="ORF">H6P81_019583</name>
</gene>